<dbReference type="Proteomes" id="UP000284189">
    <property type="component" value="Unassembled WGS sequence"/>
</dbReference>
<comment type="caution">
    <text evidence="2">The sequence shown here is derived from an EMBL/GenBank/DDBJ whole genome shotgun (WGS) entry which is preliminary data.</text>
</comment>
<dbReference type="SUPFAM" id="SSF51206">
    <property type="entry name" value="cAMP-binding domain-like"/>
    <property type="match status" value="1"/>
</dbReference>
<proteinExistence type="predicted"/>
<dbReference type="Pfam" id="PF00027">
    <property type="entry name" value="cNMP_binding"/>
    <property type="match status" value="1"/>
</dbReference>
<organism evidence="2 3">
    <name type="scientific">Flagellimonas aequoris</name>
    <dbReference type="NCBI Taxonomy" id="2306997"/>
    <lineage>
        <taxon>Bacteria</taxon>
        <taxon>Pseudomonadati</taxon>
        <taxon>Bacteroidota</taxon>
        <taxon>Flavobacteriia</taxon>
        <taxon>Flavobacteriales</taxon>
        <taxon>Flavobacteriaceae</taxon>
        <taxon>Flagellimonas</taxon>
    </lineage>
</organism>
<sequence length="197" mass="22669">MNGKSIEMDIETLIEQLAGENSDGDQDLGLPFPIHRASFPRNHVLTRYGQIETKGYFLRKGIVQCSVQKDGEERIIDFVFPGNFVTAYNSFVLDTPSDIEVSTLSECEVAYFFKADVKKRYEDSLIANKLGRYIKEKVLMEKLRKEKELLTNSAEENYRELLKNRPEVIENIPIHKIAKYLGIHPESLSRIRARVIS</sequence>
<dbReference type="Gene3D" id="2.60.120.10">
    <property type="entry name" value="Jelly Rolls"/>
    <property type="match status" value="1"/>
</dbReference>
<gene>
    <name evidence="2" type="ORF">D2U88_02085</name>
</gene>
<evidence type="ECO:0000313" key="2">
    <source>
        <dbReference type="EMBL" id="RIV73850.1"/>
    </source>
</evidence>
<dbReference type="InterPro" id="IPR000595">
    <property type="entry name" value="cNMP-bd_dom"/>
</dbReference>
<dbReference type="InterPro" id="IPR014710">
    <property type="entry name" value="RmlC-like_jellyroll"/>
</dbReference>
<evidence type="ECO:0000313" key="3">
    <source>
        <dbReference type="Proteomes" id="UP000284189"/>
    </source>
</evidence>
<dbReference type="EMBL" id="QXFJ01000008">
    <property type="protein sequence ID" value="RIV73850.1"/>
    <property type="molecule type" value="Genomic_DNA"/>
</dbReference>
<accession>A0A418NCA6</accession>
<feature type="domain" description="Cyclic nucleotide-binding" evidence="1">
    <location>
        <begin position="38"/>
        <end position="119"/>
    </location>
</feature>
<protein>
    <submittedName>
        <fullName evidence="2">Crp/Fnr family transcriptional regulator</fullName>
    </submittedName>
</protein>
<dbReference type="InterPro" id="IPR018490">
    <property type="entry name" value="cNMP-bd_dom_sf"/>
</dbReference>
<name>A0A418NCA6_9FLAO</name>
<dbReference type="AlphaFoldDB" id="A0A418NCA6"/>
<reference evidence="2 3" key="1">
    <citation type="submission" date="2018-08" db="EMBL/GenBank/DDBJ databases">
        <title>Proposal of Muricauda 72 sp.nov. and Muricauda NH166 sp.nov., isolated from seawater.</title>
        <authorList>
            <person name="Cheng H."/>
            <person name="Wu Y.-H."/>
            <person name="Guo L.-L."/>
            <person name="Xu X.-W."/>
        </authorList>
    </citation>
    <scope>NUCLEOTIDE SEQUENCE [LARGE SCALE GENOMIC DNA]</scope>
    <source>
        <strain evidence="2 3">NH166</strain>
    </source>
</reference>
<evidence type="ECO:0000259" key="1">
    <source>
        <dbReference type="Pfam" id="PF00027"/>
    </source>
</evidence>